<accession>A0A8C7BCT4</accession>
<dbReference type="AlphaFoldDB" id="A0A8C7BCT4"/>
<protein>
    <submittedName>
        <fullName evidence="1">Uncharacterized protein</fullName>
    </submittedName>
</protein>
<keyword evidence="2" id="KW-1185">Reference proteome</keyword>
<organism evidence="1 2">
    <name type="scientific">Neovison vison</name>
    <name type="common">American mink</name>
    <name type="synonym">Mustela vison</name>
    <dbReference type="NCBI Taxonomy" id="452646"/>
    <lineage>
        <taxon>Eukaryota</taxon>
        <taxon>Metazoa</taxon>
        <taxon>Chordata</taxon>
        <taxon>Craniata</taxon>
        <taxon>Vertebrata</taxon>
        <taxon>Euteleostomi</taxon>
        <taxon>Mammalia</taxon>
        <taxon>Eutheria</taxon>
        <taxon>Laurasiatheria</taxon>
        <taxon>Carnivora</taxon>
        <taxon>Caniformia</taxon>
        <taxon>Musteloidea</taxon>
        <taxon>Mustelidae</taxon>
        <taxon>Mustelinae</taxon>
        <taxon>Neogale</taxon>
    </lineage>
</organism>
<dbReference type="Proteomes" id="UP000694425">
    <property type="component" value="Unplaced"/>
</dbReference>
<reference evidence="1" key="2">
    <citation type="submission" date="2025-09" db="UniProtKB">
        <authorList>
            <consortium name="Ensembl"/>
        </authorList>
    </citation>
    <scope>IDENTIFICATION</scope>
</reference>
<dbReference type="PANTHER" id="PTHR20974">
    <property type="entry name" value="UPF0585 PROTEIN CG18661"/>
    <property type="match status" value="1"/>
</dbReference>
<proteinExistence type="predicted"/>
<evidence type="ECO:0000313" key="1">
    <source>
        <dbReference type="Ensembl" id="ENSNVIP00000020835.1"/>
    </source>
</evidence>
<dbReference type="Pfam" id="PF06080">
    <property type="entry name" value="DUF938"/>
    <property type="match status" value="1"/>
</dbReference>
<sequence>MFLRQQLWAAERNREPILHVLGQFLDPAQHGVCRHEMASGFGQPTTHFMQTFPMLSGAIQGDSIDSRREPTSLLENVDQASGLLLERMVDTPAHKCVIFQKE</sequence>
<dbReference type="PANTHER" id="PTHR20974:SF2">
    <property type="entry name" value="METHYLTRANSFERASE-LIKE 26"/>
    <property type="match status" value="1"/>
</dbReference>
<evidence type="ECO:0000313" key="2">
    <source>
        <dbReference type="Proteomes" id="UP000694425"/>
    </source>
</evidence>
<dbReference type="GeneTree" id="ENSGT00950000186332"/>
<dbReference type="Ensembl" id="ENSNVIT00000024269.1">
    <property type="protein sequence ID" value="ENSNVIP00000020835.1"/>
    <property type="gene ID" value="ENSNVIG00000016318.1"/>
</dbReference>
<reference evidence="1" key="1">
    <citation type="submission" date="2025-08" db="UniProtKB">
        <authorList>
            <consortium name="Ensembl"/>
        </authorList>
    </citation>
    <scope>IDENTIFICATION</scope>
</reference>
<dbReference type="InterPro" id="IPR010342">
    <property type="entry name" value="DUF938"/>
</dbReference>
<name>A0A8C7BCT4_NEOVI</name>